<dbReference type="AlphaFoldDB" id="L1JB55"/>
<dbReference type="RefSeq" id="XP_005832537.1">
    <property type="nucleotide sequence ID" value="XM_005832480.1"/>
</dbReference>
<accession>L1JB55</accession>
<sequence length="99" mass="10305">MEDMLASSVARCGLYSSPILHQGQAMQPKLALKSLPGLGAFASPPLFASRGSGSAFSLPMVNGGEQQRLAGWTGMGSASPGRGSLREELQAMRTRQGLV</sequence>
<dbReference type="PaxDb" id="55529-EKX45557"/>
<dbReference type="GeneID" id="17302276"/>
<reference evidence="2 4" key="1">
    <citation type="journal article" date="2012" name="Nature">
        <title>Algal genomes reveal evolutionary mosaicism and the fate of nucleomorphs.</title>
        <authorList>
            <consortium name="DOE Joint Genome Institute"/>
            <person name="Curtis B.A."/>
            <person name="Tanifuji G."/>
            <person name="Burki F."/>
            <person name="Gruber A."/>
            <person name="Irimia M."/>
            <person name="Maruyama S."/>
            <person name="Arias M.C."/>
            <person name="Ball S.G."/>
            <person name="Gile G.H."/>
            <person name="Hirakawa Y."/>
            <person name="Hopkins J.F."/>
            <person name="Kuo A."/>
            <person name="Rensing S.A."/>
            <person name="Schmutz J."/>
            <person name="Symeonidi A."/>
            <person name="Elias M."/>
            <person name="Eveleigh R.J."/>
            <person name="Herman E.K."/>
            <person name="Klute M.J."/>
            <person name="Nakayama T."/>
            <person name="Obornik M."/>
            <person name="Reyes-Prieto A."/>
            <person name="Armbrust E.V."/>
            <person name="Aves S.J."/>
            <person name="Beiko R.G."/>
            <person name="Coutinho P."/>
            <person name="Dacks J.B."/>
            <person name="Durnford D.G."/>
            <person name="Fast N.M."/>
            <person name="Green B.R."/>
            <person name="Grisdale C.J."/>
            <person name="Hempel F."/>
            <person name="Henrissat B."/>
            <person name="Hoppner M.P."/>
            <person name="Ishida K."/>
            <person name="Kim E."/>
            <person name="Koreny L."/>
            <person name="Kroth P.G."/>
            <person name="Liu Y."/>
            <person name="Malik S.B."/>
            <person name="Maier U.G."/>
            <person name="McRose D."/>
            <person name="Mock T."/>
            <person name="Neilson J.A."/>
            <person name="Onodera N.T."/>
            <person name="Poole A.M."/>
            <person name="Pritham E.J."/>
            <person name="Richards T.A."/>
            <person name="Rocap G."/>
            <person name="Roy S.W."/>
            <person name="Sarai C."/>
            <person name="Schaack S."/>
            <person name="Shirato S."/>
            <person name="Slamovits C.H."/>
            <person name="Spencer D.F."/>
            <person name="Suzuki S."/>
            <person name="Worden A.Z."/>
            <person name="Zauner S."/>
            <person name="Barry K."/>
            <person name="Bell C."/>
            <person name="Bharti A.K."/>
            <person name="Crow J.A."/>
            <person name="Grimwood J."/>
            <person name="Kramer R."/>
            <person name="Lindquist E."/>
            <person name="Lucas S."/>
            <person name="Salamov A."/>
            <person name="McFadden G.I."/>
            <person name="Lane C.E."/>
            <person name="Keeling P.J."/>
            <person name="Gray M.W."/>
            <person name="Grigoriev I.V."/>
            <person name="Archibald J.M."/>
        </authorList>
    </citation>
    <scope>NUCLEOTIDE SEQUENCE</scope>
    <source>
        <strain evidence="2 4">CCMP2712</strain>
    </source>
</reference>
<proteinExistence type="predicted"/>
<keyword evidence="4" id="KW-1185">Reference proteome</keyword>
<gene>
    <name evidence="2" type="ORF">GUITHDRAFT_152631</name>
</gene>
<evidence type="ECO:0000313" key="3">
    <source>
        <dbReference type="EnsemblProtists" id="EKX45557"/>
    </source>
</evidence>
<dbReference type="HOGENOM" id="CLU_2325193_0_0_1"/>
<evidence type="ECO:0000256" key="1">
    <source>
        <dbReference type="SAM" id="MobiDB-lite"/>
    </source>
</evidence>
<dbReference type="KEGG" id="gtt:GUITHDRAFT_152631"/>
<organism evidence="2">
    <name type="scientific">Guillardia theta (strain CCMP2712)</name>
    <name type="common">Cryptophyte</name>
    <dbReference type="NCBI Taxonomy" id="905079"/>
    <lineage>
        <taxon>Eukaryota</taxon>
        <taxon>Cryptophyceae</taxon>
        <taxon>Pyrenomonadales</taxon>
        <taxon>Geminigeraceae</taxon>
        <taxon>Guillardia</taxon>
    </lineage>
</organism>
<evidence type="ECO:0000313" key="4">
    <source>
        <dbReference type="Proteomes" id="UP000011087"/>
    </source>
</evidence>
<name>L1JB55_GUITC</name>
<dbReference type="Proteomes" id="UP000011087">
    <property type="component" value="Unassembled WGS sequence"/>
</dbReference>
<reference evidence="3" key="3">
    <citation type="submission" date="2015-06" db="UniProtKB">
        <authorList>
            <consortium name="EnsemblProtists"/>
        </authorList>
    </citation>
    <scope>IDENTIFICATION</scope>
</reference>
<protein>
    <submittedName>
        <fullName evidence="2 3">Uncharacterized protein</fullName>
    </submittedName>
</protein>
<feature type="region of interest" description="Disordered" evidence="1">
    <location>
        <begin position="73"/>
        <end position="99"/>
    </location>
</feature>
<evidence type="ECO:0000313" key="2">
    <source>
        <dbReference type="EMBL" id="EKX45557.1"/>
    </source>
</evidence>
<dbReference type="EnsemblProtists" id="EKX45557">
    <property type="protein sequence ID" value="EKX45557"/>
    <property type="gene ID" value="GUITHDRAFT_152631"/>
</dbReference>
<dbReference type="EMBL" id="JH992998">
    <property type="protein sequence ID" value="EKX45557.1"/>
    <property type="molecule type" value="Genomic_DNA"/>
</dbReference>
<reference evidence="4" key="2">
    <citation type="submission" date="2012-11" db="EMBL/GenBank/DDBJ databases">
        <authorList>
            <person name="Kuo A."/>
            <person name="Curtis B.A."/>
            <person name="Tanifuji G."/>
            <person name="Burki F."/>
            <person name="Gruber A."/>
            <person name="Irimia M."/>
            <person name="Maruyama S."/>
            <person name="Arias M.C."/>
            <person name="Ball S.G."/>
            <person name="Gile G.H."/>
            <person name="Hirakawa Y."/>
            <person name="Hopkins J.F."/>
            <person name="Rensing S.A."/>
            <person name="Schmutz J."/>
            <person name="Symeonidi A."/>
            <person name="Elias M."/>
            <person name="Eveleigh R.J."/>
            <person name="Herman E.K."/>
            <person name="Klute M.J."/>
            <person name="Nakayama T."/>
            <person name="Obornik M."/>
            <person name="Reyes-Prieto A."/>
            <person name="Armbrust E.V."/>
            <person name="Aves S.J."/>
            <person name="Beiko R.G."/>
            <person name="Coutinho P."/>
            <person name="Dacks J.B."/>
            <person name="Durnford D.G."/>
            <person name="Fast N.M."/>
            <person name="Green B.R."/>
            <person name="Grisdale C."/>
            <person name="Hempe F."/>
            <person name="Henrissat B."/>
            <person name="Hoppner M.P."/>
            <person name="Ishida K.-I."/>
            <person name="Kim E."/>
            <person name="Koreny L."/>
            <person name="Kroth P.G."/>
            <person name="Liu Y."/>
            <person name="Malik S.-B."/>
            <person name="Maier U.G."/>
            <person name="McRose D."/>
            <person name="Mock T."/>
            <person name="Neilson J.A."/>
            <person name="Onodera N.T."/>
            <person name="Poole A.M."/>
            <person name="Pritham E.J."/>
            <person name="Richards T.A."/>
            <person name="Rocap G."/>
            <person name="Roy S.W."/>
            <person name="Sarai C."/>
            <person name="Schaack S."/>
            <person name="Shirato S."/>
            <person name="Slamovits C.H."/>
            <person name="Spencer D.F."/>
            <person name="Suzuki S."/>
            <person name="Worden A.Z."/>
            <person name="Zauner S."/>
            <person name="Barry K."/>
            <person name="Bell C."/>
            <person name="Bharti A.K."/>
            <person name="Crow J.A."/>
            <person name="Grimwood J."/>
            <person name="Kramer R."/>
            <person name="Lindquist E."/>
            <person name="Lucas S."/>
            <person name="Salamov A."/>
            <person name="McFadden G.I."/>
            <person name="Lane C.E."/>
            <person name="Keeling P.J."/>
            <person name="Gray M.W."/>
            <person name="Grigoriev I.V."/>
            <person name="Archibald J.M."/>
        </authorList>
    </citation>
    <scope>NUCLEOTIDE SEQUENCE</scope>
    <source>
        <strain evidence="4">CCMP2712</strain>
    </source>
</reference>